<dbReference type="EMBL" id="KZ819788">
    <property type="protein sequence ID" value="PWN52254.1"/>
    <property type="molecule type" value="Genomic_DNA"/>
</dbReference>
<proteinExistence type="predicted"/>
<gene>
    <name evidence="1" type="ORF">IE53DRAFT_367368</name>
</gene>
<accession>A0ACD0P2U3</accession>
<keyword evidence="2" id="KW-1185">Reference proteome</keyword>
<sequence length="77" mass="9134">MNLSKKNEIDDNLWRLWIRFASVWGLTVMESWEQLFTLTILGSFSALFILTIFNLPSYVELLSRRLFYYITGQVILP</sequence>
<evidence type="ECO:0000313" key="1">
    <source>
        <dbReference type="EMBL" id="PWN52254.1"/>
    </source>
</evidence>
<evidence type="ECO:0000313" key="2">
    <source>
        <dbReference type="Proteomes" id="UP000245626"/>
    </source>
</evidence>
<dbReference type="Proteomes" id="UP000245626">
    <property type="component" value="Unassembled WGS sequence"/>
</dbReference>
<organism evidence="1 2">
    <name type="scientific">Violaceomyces palustris</name>
    <dbReference type="NCBI Taxonomy" id="1673888"/>
    <lineage>
        <taxon>Eukaryota</taxon>
        <taxon>Fungi</taxon>
        <taxon>Dikarya</taxon>
        <taxon>Basidiomycota</taxon>
        <taxon>Ustilaginomycotina</taxon>
        <taxon>Ustilaginomycetes</taxon>
        <taxon>Violaceomycetales</taxon>
        <taxon>Violaceomycetaceae</taxon>
        <taxon>Violaceomyces</taxon>
    </lineage>
</organism>
<protein>
    <submittedName>
        <fullName evidence="1">Uncharacterized protein</fullName>
    </submittedName>
</protein>
<name>A0ACD0P2U3_9BASI</name>
<reference evidence="1 2" key="1">
    <citation type="journal article" date="2018" name="Mol. Biol. Evol.">
        <title>Broad Genomic Sampling Reveals a Smut Pathogenic Ancestry of the Fungal Clade Ustilaginomycotina.</title>
        <authorList>
            <person name="Kijpornyongpan T."/>
            <person name="Mondo S.J."/>
            <person name="Barry K."/>
            <person name="Sandor L."/>
            <person name="Lee J."/>
            <person name="Lipzen A."/>
            <person name="Pangilinan J."/>
            <person name="LaButti K."/>
            <person name="Hainaut M."/>
            <person name="Henrissat B."/>
            <person name="Grigoriev I.V."/>
            <person name="Spatafora J.W."/>
            <person name="Aime M.C."/>
        </authorList>
    </citation>
    <scope>NUCLEOTIDE SEQUENCE [LARGE SCALE GENOMIC DNA]</scope>
    <source>
        <strain evidence="1 2">SA 807</strain>
    </source>
</reference>